<proteinExistence type="predicted"/>
<reference evidence="1" key="2">
    <citation type="journal article" date="2015" name="Data Brief">
        <title>Shoot transcriptome of the giant reed, Arundo donax.</title>
        <authorList>
            <person name="Barrero R.A."/>
            <person name="Guerrero F.D."/>
            <person name="Moolhuijzen P."/>
            <person name="Goolsby J.A."/>
            <person name="Tidwell J."/>
            <person name="Bellgard S.E."/>
            <person name="Bellgard M.I."/>
        </authorList>
    </citation>
    <scope>NUCLEOTIDE SEQUENCE</scope>
    <source>
        <tissue evidence="1">Shoot tissue taken approximately 20 cm above the soil surface</tissue>
    </source>
</reference>
<dbReference type="AlphaFoldDB" id="A0A0A8YQK2"/>
<name>A0A0A8YQK2_ARUDO</name>
<sequence>MVVVRSHRLKDSSPQSLVETTMHRLNIRSLQVQNLQEMWVHTLNLCPPQGHLEQMQHDTMICCLNYLDFP</sequence>
<accession>A0A0A8YQK2</accession>
<evidence type="ECO:0000313" key="1">
    <source>
        <dbReference type="EMBL" id="JAD29124.1"/>
    </source>
</evidence>
<protein>
    <submittedName>
        <fullName evidence="1">Uncharacterized protein</fullName>
    </submittedName>
</protein>
<dbReference type="EMBL" id="GBRH01268771">
    <property type="protein sequence ID" value="JAD29124.1"/>
    <property type="molecule type" value="Transcribed_RNA"/>
</dbReference>
<reference evidence="1" key="1">
    <citation type="submission" date="2014-09" db="EMBL/GenBank/DDBJ databases">
        <authorList>
            <person name="Magalhaes I.L.F."/>
            <person name="Oliveira U."/>
            <person name="Santos F.R."/>
            <person name="Vidigal T.H.D.A."/>
            <person name="Brescovit A.D."/>
            <person name="Santos A.J."/>
        </authorList>
    </citation>
    <scope>NUCLEOTIDE SEQUENCE</scope>
    <source>
        <tissue evidence="1">Shoot tissue taken approximately 20 cm above the soil surface</tissue>
    </source>
</reference>
<organism evidence="1">
    <name type="scientific">Arundo donax</name>
    <name type="common">Giant reed</name>
    <name type="synonym">Donax arundinaceus</name>
    <dbReference type="NCBI Taxonomy" id="35708"/>
    <lineage>
        <taxon>Eukaryota</taxon>
        <taxon>Viridiplantae</taxon>
        <taxon>Streptophyta</taxon>
        <taxon>Embryophyta</taxon>
        <taxon>Tracheophyta</taxon>
        <taxon>Spermatophyta</taxon>
        <taxon>Magnoliopsida</taxon>
        <taxon>Liliopsida</taxon>
        <taxon>Poales</taxon>
        <taxon>Poaceae</taxon>
        <taxon>PACMAD clade</taxon>
        <taxon>Arundinoideae</taxon>
        <taxon>Arundineae</taxon>
        <taxon>Arundo</taxon>
    </lineage>
</organism>